<evidence type="ECO:0000313" key="9">
    <source>
        <dbReference type="EMBL" id="NYJ79463.1"/>
    </source>
</evidence>
<feature type="site" description="Important for catalytic activity" evidence="7">
    <location>
        <position position="369"/>
    </location>
</feature>
<evidence type="ECO:0000256" key="6">
    <source>
        <dbReference type="ARBA" id="ARBA00023316"/>
    </source>
</evidence>
<evidence type="ECO:0000256" key="2">
    <source>
        <dbReference type="ARBA" id="ARBA00022692"/>
    </source>
</evidence>
<dbReference type="GO" id="GO:0008932">
    <property type="term" value="F:lytic endotransglycosylase activity"/>
    <property type="evidence" value="ECO:0007669"/>
    <property type="project" value="UniProtKB-UniRule"/>
</dbReference>
<comment type="similarity">
    <text evidence="7">Belongs to the transglycosylase MltG family.</text>
</comment>
<dbReference type="PANTHER" id="PTHR30518:SF2">
    <property type="entry name" value="ENDOLYTIC MUREIN TRANSGLYCOSYLASE"/>
    <property type="match status" value="1"/>
</dbReference>
<organism evidence="9 10">
    <name type="scientific">Nesterenkonia xinjiangensis</name>
    <dbReference type="NCBI Taxonomy" id="225327"/>
    <lineage>
        <taxon>Bacteria</taxon>
        <taxon>Bacillati</taxon>
        <taxon>Actinomycetota</taxon>
        <taxon>Actinomycetes</taxon>
        <taxon>Micrococcales</taxon>
        <taxon>Micrococcaceae</taxon>
        <taxon>Nesterenkonia</taxon>
    </lineage>
</organism>
<dbReference type="EC" id="4.2.2.29" evidence="7"/>
<name>A0A7Z0GPF0_9MICC</name>
<dbReference type="GO" id="GO:0009252">
    <property type="term" value="P:peptidoglycan biosynthetic process"/>
    <property type="evidence" value="ECO:0007669"/>
    <property type="project" value="UniProtKB-UniRule"/>
</dbReference>
<dbReference type="InterPro" id="IPR003770">
    <property type="entry name" value="MLTG-like"/>
</dbReference>
<feature type="region of interest" description="Disordered" evidence="8">
    <location>
        <begin position="1"/>
        <end position="51"/>
    </location>
</feature>
<accession>A0A7Z0GPF0</accession>
<dbReference type="GO" id="GO:0005886">
    <property type="term" value="C:plasma membrane"/>
    <property type="evidence" value="ECO:0007669"/>
    <property type="project" value="UniProtKB-SubCell"/>
</dbReference>
<evidence type="ECO:0000313" key="10">
    <source>
        <dbReference type="Proteomes" id="UP000535437"/>
    </source>
</evidence>
<dbReference type="NCBIfam" id="TIGR00247">
    <property type="entry name" value="endolytic transglycosylase MltG"/>
    <property type="match status" value="1"/>
</dbReference>
<feature type="compositionally biased region" description="Low complexity" evidence="8">
    <location>
        <begin position="36"/>
        <end position="51"/>
    </location>
</feature>
<keyword evidence="4 7" id="KW-0472">Membrane</keyword>
<dbReference type="GO" id="GO:0071555">
    <property type="term" value="P:cell wall organization"/>
    <property type="evidence" value="ECO:0007669"/>
    <property type="project" value="UniProtKB-KW"/>
</dbReference>
<comment type="subcellular location">
    <subcellularLocation>
        <location evidence="7">Cell membrane</location>
        <topology evidence="7">Single-pass membrane protein</topology>
    </subcellularLocation>
</comment>
<comment type="caution">
    <text evidence="9">The sequence shown here is derived from an EMBL/GenBank/DDBJ whole genome shotgun (WGS) entry which is preliminary data.</text>
</comment>
<keyword evidence="1 7" id="KW-1003">Cell membrane</keyword>
<keyword evidence="3 7" id="KW-1133">Transmembrane helix</keyword>
<dbReference type="EMBL" id="JACCFY010000001">
    <property type="protein sequence ID" value="NYJ79463.1"/>
    <property type="molecule type" value="Genomic_DNA"/>
</dbReference>
<evidence type="ECO:0000256" key="1">
    <source>
        <dbReference type="ARBA" id="ARBA00022475"/>
    </source>
</evidence>
<keyword evidence="10" id="KW-1185">Reference proteome</keyword>
<gene>
    <name evidence="7" type="primary">mltG</name>
    <name evidence="9" type="ORF">HNR09_002874</name>
</gene>
<comment type="catalytic activity">
    <reaction evidence="7">
        <text>a peptidoglycan chain = a peptidoglycan chain with N-acetyl-1,6-anhydromuramyl-[peptide] at the reducing end + a peptidoglycan chain with N-acetylglucosamine at the non-reducing end.</text>
        <dbReference type="EC" id="4.2.2.29"/>
    </reaction>
</comment>
<sequence>MSDDMPHQAGSRRRRREIREARERARADHQAAPHRASAVGGPGTSAASGAPVGQVPFEEAIGAASPDPAGRAQVAGEVHPAELPDAEDLREAEDLLGPEEHLDQDHIEHDADGTPLLITSSSYGRGYQTVTPIATGASREILTRRHERRRRRNIALGLVISGFAVLLVIFALVFNAVFGGLLSGPEDYDTQAGETTTFEVNQGEGWAVVANRLADQGIIASPEALDAALRESDDVGILQPGEYEVREEMPAVDAIAALTPDAAGQDYVAIAAGWRIDDVFAALEEGTGFSEEEFREAAEDPTDYGLPEEASTLEGYLARGDYRFDLDAEPEEILQIMVDRTFEYLEDAGITEEDEQWRSVIIASLLTGEANHQERDGGEREEDYRLMAGAIENRLDPDNSETDGLLQIDAAVNYGLGLSGDLHFPEEERFNADNEYNTYVHQGLPPGPIAAPVPATLEAAADPADTDYYYWVTVNVETGETRFNETYAEHLEDVAVFNEYCDDNPGVCSPADEEAAEAEVEEGE</sequence>
<feature type="transmembrane region" description="Helical" evidence="7">
    <location>
        <begin position="154"/>
        <end position="178"/>
    </location>
</feature>
<protein>
    <recommendedName>
        <fullName evidence="7">Endolytic murein transglycosylase</fullName>
        <ecNumber evidence="7">4.2.2.29</ecNumber>
    </recommendedName>
    <alternativeName>
        <fullName evidence="7">Peptidoglycan lytic transglycosylase</fullName>
    </alternativeName>
    <alternativeName>
        <fullName evidence="7">Peptidoglycan polymerization terminase</fullName>
    </alternativeName>
</protein>
<dbReference type="RefSeq" id="WP_179542680.1">
    <property type="nucleotide sequence ID" value="NZ_BAAALL010000001.1"/>
</dbReference>
<dbReference type="Pfam" id="PF02618">
    <property type="entry name" value="YceG"/>
    <property type="match status" value="1"/>
</dbReference>
<feature type="compositionally biased region" description="Basic and acidic residues" evidence="8">
    <location>
        <begin position="17"/>
        <end position="31"/>
    </location>
</feature>
<dbReference type="Gene3D" id="3.30.1490.480">
    <property type="entry name" value="Endolytic murein transglycosylase"/>
    <property type="match status" value="1"/>
</dbReference>
<reference evidence="9 10" key="1">
    <citation type="submission" date="2020-07" db="EMBL/GenBank/DDBJ databases">
        <title>Sequencing the genomes of 1000 actinobacteria strains.</title>
        <authorList>
            <person name="Klenk H.-P."/>
        </authorList>
    </citation>
    <scope>NUCLEOTIDE SEQUENCE [LARGE SCALE GENOMIC DNA]</scope>
    <source>
        <strain evidence="9 10">DSM 15475</strain>
    </source>
</reference>
<evidence type="ECO:0000256" key="4">
    <source>
        <dbReference type="ARBA" id="ARBA00023136"/>
    </source>
</evidence>
<dbReference type="HAMAP" id="MF_02065">
    <property type="entry name" value="MltG"/>
    <property type="match status" value="1"/>
</dbReference>
<dbReference type="PANTHER" id="PTHR30518">
    <property type="entry name" value="ENDOLYTIC MUREIN TRANSGLYCOSYLASE"/>
    <property type="match status" value="1"/>
</dbReference>
<proteinExistence type="inferred from homology"/>
<keyword evidence="5 7" id="KW-0456">Lyase</keyword>
<comment type="function">
    <text evidence="7">Functions as a peptidoglycan terminase that cleaves nascent peptidoglycan strands endolytically to terminate their elongation.</text>
</comment>
<evidence type="ECO:0000256" key="8">
    <source>
        <dbReference type="SAM" id="MobiDB-lite"/>
    </source>
</evidence>
<keyword evidence="6 7" id="KW-0961">Cell wall biogenesis/degradation</keyword>
<evidence type="ECO:0000256" key="7">
    <source>
        <dbReference type="HAMAP-Rule" id="MF_02065"/>
    </source>
</evidence>
<keyword evidence="2 7" id="KW-0812">Transmembrane</keyword>
<dbReference type="AlphaFoldDB" id="A0A7Z0GPF0"/>
<evidence type="ECO:0000256" key="3">
    <source>
        <dbReference type="ARBA" id="ARBA00022989"/>
    </source>
</evidence>
<evidence type="ECO:0000256" key="5">
    <source>
        <dbReference type="ARBA" id="ARBA00023239"/>
    </source>
</evidence>
<dbReference type="Proteomes" id="UP000535437">
    <property type="component" value="Unassembled WGS sequence"/>
</dbReference>